<organism evidence="2 3">
    <name type="scientific">Sphingorhabdus arenilitoris</name>
    <dbReference type="NCBI Taxonomy" id="1490041"/>
    <lineage>
        <taxon>Bacteria</taxon>
        <taxon>Pseudomonadati</taxon>
        <taxon>Pseudomonadota</taxon>
        <taxon>Alphaproteobacteria</taxon>
        <taxon>Sphingomonadales</taxon>
        <taxon>Sphingomonadaceae</taxon>
        <taxon>Sphingorhabdus</taxon>
    </lineage>
</organism>
<feature type="transmembrane region" description="Helical" evidence="1">
    <location>
        <begin position="53"/>
        <end position="69"/>
    </location>
</feature>
<protein>
    <recommendedName>
        <fullName evidence="4">Transmembrane protein 18</fullName>
    </recommendedName>
</protein>
<evidence type="ECO:0008006" key="4">
    <source>
        <dbReference type="Google" id="ProtNLM"/>
    </source>
</evidence>
<proteinExistence type="predicted"/>
<keyword evidence="3" id="KW-1185">Reference proteome</keyword>
<accession>A0ABV8RGX4</accession>
<name>A0ABV8RGX4_9SPHN</name>
<evidence type="ECO:0000313" key="2">
    <source>
        <dbReference type="EMBL" id="MFC4292493.1"/>
    </source>
</evidence>
<reference evidence="3" key="1">
    <citation type="journal article" date="2019" name="Int. J. Syst. Evol. Microbiol.">
        <title>The Global Catalogue of Microorganisms (GCM) 10K type strain sequencing project: providing services to taxonomists for standard genome sequencing and annotation.</title>
        <authorList>
            <consortium name="The Broad Institute Genomics Platform"/>
            <consortium name="The Broad Institute Genome Sequencing Center for Infectious Disease"/>
            <person name="Wu L."/>
            <person name="Ma J."/>
        </authorList>
    </citation>
    <scope>NUCLEOTIDE SEQUENCE [LARGE SCALE GENOMIC DNA]</scope>
    <source>
        <strain evidence="3">CECT 8531</strain>
    </source>
</reference>
<gene>
    <name evidence="2" type="ORF">ACFOWX_08710</name>
</gene>
<dbReference type="EMBL" id="JBHSDH010000013">
    <property type="protein sequence ID" value="MFC4292493.1"/>
    <property type="molecule type" value="Genomic_DNA"/>
</dbReference>
<keyword evidence="1" id="KW-0472">Membrane</keyword>
<dbReference type="RefSeq" id="WP_381423226.1">
    <property type="nucleotide sequence ID" value="NZ_JBHSDH010000013.1"/>
</dbReference>
<feature type="transmembrane region" description="Helical" evidence="1">
    <location>
        <begin position="92"/>
        <end position="114"/>
    </location>
</feature>
<evidence type="ECO:0000313" key="3">
    <source>
        <dbReference type="Proteomes" id="UP001595887"/>
    </source>
</evidence>
<keyword evidence="1" id="KW-0812">Transmembrane</keyword>
<comment type="caution">
    <text evidence="2">The sequence shown here is derived from an EMBL/GenBank/DDBJ whole genome shotgun (WGS) entry which is preliminary data.</text>
</comment>
<dbReference type="Proteomes" id="UP001595887">
    <property type="component" value="Unassembled WGS sequence"/>
</dbReference>
<sequence>MMLFRNWVKMDWIQLKIWIQDVTGLERDALHIYAAIAIQLCGVVLFRKSVASALPWILVLIFAVGNEWLDNGQTVHVSDLSHREFDESYKDLWNTMLLPTILFALSNLFPHFLVGKQRLSENMTNEILAVDDENVKL</sequence>
<keyword evidence="1" id="KW-1133">Transmembrane helix</keyword>
<evidence type="ECO:0000256" key="1">
    <source>
        <dbReference type="SAM" id="Phobius"/>
    </source>
</evidence>